<organism evidence="4 5">
    <name type="scientific">Tanacetum coccineum</name>
    <dbReference type="NCBI Taxonomy" id="301880"/>
    <lineage>
        <taxon>Eukaryota</taxon>
        <taxon>Viridiplantae</taxon>
        <taxon>Streptophyta</taxon>
        <taxon>Embryophyta</taxon>
        <taxon>Tracheophyta</taxon>
        <taxon>Spermatophyta</taxon>
        <taxon>Magnoliopsida</taxon>
        <taxon>eudicotyledons</taxon>
        <taxon>Gunneridae</taxon>
        <taxon>Pentapetalae</taxon>
        <taxon>asterids</taxon>
        <taxon>campanulids</taxon>
        <taxon>Asterales</taxon>
        <taxon>Asteraceae</taxon>
        <taxon>Asteroideae</taxon>
        <taxon>Anthemideae</taxon>
        <taxon>Anthemidinae</taxon>
        <taxon>Tanacetum</taxon>
    </lineage>
</organism>
<keyword evidence="4" id="KW-0695">RNA-directed DNA polymerase</keyword>
<dbReference type="PANTHER" id="PTHR15503">
    <property type="entry name" value="LDOC1 RELATED"/>
    <property type="match status" value="1"/>
</dbReference>
<reference evidence="4" key="1">
    <citation type="journal article" date="2022" name="Int. J. Mol. Sci.">
        <title>Draft Genome of Tanacetum Coccineum: Genomic Comparison of Closely Related Tanacetum-Family Plants.</title>
        <authorList>
            <person name="Yamashiro T."/>
            <person name="Shiraishi A."/>
            <person name="Nakayama K."/>
            <person name="Satake H."/>
        </authorList>
    </citation>
    <scope>NUCLEOTIDE SEQUENCE</scope>
</reference>
<keyword evidence="4" id="KW-0548">Nucleotidyltransferase</keyword>
<dbReference type="Proteomes" id="UP001151760">
    <property type="component" value="Unassembled WGS sequence"/>
</dbReference>
<evidence type="ECO:0000313" key="4">
    <source>
        <dbReference type="EMBL" id="GJS75184.1"/>
    </source>
</evidence>
<proteinExistence type="predicted"/>
<comment type="caution">
    <text evidence="4">The sequence shown here is derived from an EMBL/GenBank/DDBJ whole genome shotgun (WGS) entry which is preliminary data.</text>
</comment>
<evidence type="ECO:0000313" key="5">
    <source>
        <dbReference type="Proteomes" id="UP001151760"/>
    </source>
</evidence>
<accession>A0ABQ4YBT7</accession>
<keyword evidence="1" id="KW-0862">Zinc</keyword>
<dbReference type="InterPro" id="IPR032567">
    <property type="entry name" value="RTL1-rel"/>
</dbReference>
<gene>
    <name evidence="4" type="ORF">Tco_0725065</name>
</gene>
<evidence type="ECO:0000256" key="1">
    <source>
        <dbReference type="PROSITE-ProRule" id="PRU00047"/>
    </source>
</evidence>
<evidence type="ECO:0000259" key="3">
    <source>
        <dbReference type="PROSITE" id="PS50158"/>
    </source>
</evidence>
<sequence>MKCNPAAFRGVEGAVELRRWFEKTESVFEISECAEGEFCLVEELQRMENELWNLKVKEYNMVAYTQRFNELALMCPRMVEPESVKIDAYIRGLSDNIKGEVTSSKPTNLNEAVRMAHKLMEQKLQARNERILEGNKRKWENFQSGNSSGKSNHKDNSRQSSQNNQKQGNARAMTTALNEGKVSSGSLPVCERCFTRHVGQCTIKCHKCGKIRHKARYCKEKNVATGANAQPIWTCYDCGKQGHTRNRCLKKVKQEEVGEARG</sequence>
<feature type="domain" description="CCHC-type" evidence="3">
    <location>
        <begin position="235"/>
        <end position="248"/>
    </location>
</feature>
<dbReference type="PANTHER" id="PTHR15503:SF45">
    <property type="entry name" value="RNA-DIRECTED DNA POLYMERASE HOMOLOG"/>
    <property type="match status" value="1"/>
</dbReference>
<reference evidence="4" key="2">
    <citation type="submission" date="2022-01" db="EMBL/GenBank/DDBJ databases">
        <authorList>
            <person name="Yamashiro T."/>
            <person name="Shiraishi A."/>
            <person name="Satake H."/>
            <person name="Nakayama K."/>
        </authorList>
    </citation>
    <scope>NUCLEOTIDE SEQUENCE</scope>
</reference>
<dbReference type="GO" id="GO:0003964">
    <property type="term" value="F:RNA-directed DNA polymerase activity"/>
    <property type="evidence" value="ECO:0007669"/>
    <property type="project" value="UniProtKB-KW"/>
</dbReference>
<evidence type="ECO:0000256" key="2">
    <source>
        <dbReference type="SAM" id="MobiDB-lite"/>
    </source>
</evidence>
<dbReference type="SMART" id="SM00343">
    <property type="entry name" value="ZnF_C2HC"/>
    <property type="match status" value="2"/>
</dbReference>
<keyword evidence="5" id="KW-1185">Reference proteome</keyword>
<dbReference type="InterPro" id="IPR045358">
    <property type="entry name" value="Ty3_capsid"/>
</dbReference>
<dbReference type="Pfam" id="PF19259">
    <property type="entry name" value="Ty3_capsid"/>
    <property type="match status" value="1"/>
</dbReference>
<keyword evidence="1" id="KW-0479">Metal-binding</keyword>
<feature type="compositionally biased region" description="Polar residues" evidence="2">
    <location>
        <begin position="141"/>
        <end position="150"/>
    </location>
</feature>
<keyword evidence="1" id="KW-0863">Zinc-finger</keyword>
<dbReference type="EMBL" id="BQNB010010285">
    <property type="protein sequence ID" value="GJS75184.1"/>
    <property type="molecule type" value="Genomic_DNA"/>
</dbReference>
<protein>
    <submittedName>
        <fullName evidence="4">Reverse transcriptase domain-containing protein</fullName>
    </submittedName>
</protein>
<dbReference type="PROSITE" id="PS50158">
    <property type="entry name" value="ZF_CCHC"/>
    <property type="match status" value="1"/>
</dbReference>
<dbReference type="InterPro" id="IPR001878">
    <property type="entry name" value="Znf_CCHC"/>
</dbReference>
<dbReference type="Gene3D" id="4.10.60.10">
    <property type="entry name" value="Zinc finger, CCHC-type"/>
    <property type="match status" value="1"/>
</dbReference>
<name>A0ABQ4YBT7_9ASTR</name>
<keyword evidence="4" id="KW-0808">Transferase</keyword>
<feature type="region of interest" description="Disordered" evidence="2">
    <location>
        <begin position="135"/>
        <end position="171"/>
    </location>
</feature>